<sequence length="165" mass="18999">MREEDNKALGIGYKVEEDNLYMLTSINFSKRKKKMRVGNDLLLEQVRSETSNPLSRREPLSQVAGLYDPIGLVTPVKQKGTILVRKAFQETWGGKLTRETWDRPLSESLREEAIQLFEDYAQLGKIQFQRSITPDGWRGKPCGVIFSNGSERTDGAVMYLRWKRD</sequence>
<protein>
    <submittedName>
        <fullName evidence="1">Uncharacterized protein</fullName>
    </submittedName>
</protein>
<proteinExistence type="predicted"/>
<dbReference type="EMBL" id="JAULUE010002057">
    <property type="protein sequence ID" value="KAK5888958.1"/>
    <property type="molecule type" value="Genomic_DNA"/>
</dbReference>
<dbReference type="Proteomes" id="UP001335648">
    <property type="component" value="Unassembled WGS sequence"/>
</dbReference>
<evidence type="ECO:0000313" key="2">
    <source>
        <dbReference type="Proteomes" id="UP001335648"/>
    </source>
</evidence>
<accession>A0AAN8BT66</accession>
<dbReference type="AlphaFoldDB" id="A0AAN8BT66"/>
<gene>
    <name evidence="1" type="ORF">CesoFtcFv8_015006</name>
</gene>
<organism evidence="1 2">
    <name type="scientific">Champsocephalus esox</name>
    <name type="common">pike icefish</name>
    <dbReference type="NCBI Taxonomy" id="159716"/>
    <lineage>
        <taxon>Eukaryota</taxon>
        <taxon>Metazoa</taxon>
        <taxon>Chordata</taxon>
        <taxon>Craniata</taxon>
        <taxon>Vertebrata</taxon>
        <taxon>Euteleostomi</taxon>
        <taxon>Actinopterygii</taxon>
        <taxon>Neopterygii</taxon>
        <taxon>Teleostei</taxon>
        <taxon>Neoteleostei</taxon>
        <taxon>Acanthomorphata</taxon>
        <taxon>Eupercaria</taxon>
        <taxon>Perciformes</taxon>
        <taxon>Notothenioidei</taxon>
        <taxon>Channichthyidae</taxon>
        <taxon>Champsocephalus</taxon>
    </lineage>
</organism>
<dbReference type="InterPro" id="IPR008042">
    <property type="entry name" value="Retrotrans_Pao"/>
</dbReference>
<dbReference type="Pfam" id="PF05380">
    <property type="entry name" value="Peptidase_A17"/>
    <property type="match status" value="1"/>
</dbReference>
<comment type="caution">
    <text evidence="1">The sequence shown here is derived from an EMBL/GenBank/DDBJ whole genome shotgun (WGS) entry which is preliminary data.</text>
</comment>
<dbReference type="PANTHER" id="PTHR22955">
    <property type="entry name" value="RETROTRANSPOSON"/>
    <property type="match status" value="1"/>
</dbReference>
<keyword evidence="2" id="KW-1185">Reference proteome</keyword>
<reference evidence="1 2" key="1">
    <citation type="journal article" date="2023" name="Mol. Biol. Evol.">
        <title>Genomics of Secondarily Temperate Adaptation in the Only Non-Antarctic Icefish.</title>
        <authorList>
            <person name="Rivera-Colon A.G."/>
            <person name="Rayamajhi N."/>
            <person name="Minhas B.F."/>
            <person name="Madrigal G."/>
            <person name="Bilyk K.T."/>
            <person name="Yoon V."/>
            <person name="Hune M."/>
            <person name="Gregory S."/>
            <person name="Cheng C.H.C."/>
            <person name="Catchen J.M."/>
        </authorList>
    </citation>
    <scope>NUCLEOTIDE SEQUENCE [LARGE SCALE GENOMIC DNA]</scope>
    <source>
        <strain evidence="1">JC2023a</strain>
    </source>
</reference>
<dbReference type="PANTHER" id="PTHR22955:SF67">
    <property type="entry name" value="ASPARTIC PUTATIVE DOMAIN-CONTAINING PROTEIN-RELATED"/>
    <property type="match status" value="1"/>
</dbReference>
<evidence type="ECO:0000313" key="1">
    <source>
        <dbReference type="EMBL" id="KAK5888958.1"/>
    </source>
</evidence>
<name>A0AAN8BT66_9TELE</name>